<reference evidence="3 4" key="1">
    <citation type="journal article" date="2019" name="Int. J. Syst. Evol. Microbiol.">
        <title>The Global Catalogue of Microorganisms (GCM) 10K type strain sequencing project: providing services to taxonomists for standard genome sequencing and annotation.</title>
        <authorList>
            <consortium name="The Broad Institute Genomics Platform"/>
            <consortium name="The Broad Institute Genome Sequencing Center for Infectious Disease"/>
            <person name="Wu L."/>
            <person name="Ma J."/>
        </authorList>
    </citation>
    <scope>NUCLEOTIDE SEQUENCE [LARGE SCALE GENOMIC DNA]</scope>
    <source>
        <strain evidence="3 4">JCM 15478</strain>
    </source>
</reference>
<evidence type="ECO:0000313" key="4">
    <source>
        <dbReference type="Proteomes" id="UP001500016"/>
    </source>
</evidence>
<evidence type="ECO:0008006" key="5">
    <source>
        <dbReference type="Google" id="ProtNLM"/>
    </source>
</evidence>
<gene>
    <name evidence="3" type="ORF">GCM10009801_62950</name>
</gene>
<dbReference type="InterPro" id="IPR036278">
    <property type="entry name" value="Sialidase_sf"/>
</dbReference>
<accession>A0ABN2WKY3</accession>
<feature type="signal peptide" evidence="2">
    <location>
        <begin position="1"/>
        <end position="38"/>
    </location>
</feature>
<dbReference type="Pfam" id="PF15892">
    <property type="entry name" value="BNR_4"/>
    <property type="match status" value="1"/>
</dbReference>
<organism evidence="3 4">
    <name type="scientific">Streptomyces albiaxialis</name>
    <dbReference type="NCBI Taxonomy" id="329523"/>
    <lineage>
        <taxon>Bacteria</taxon>
        <taxon>Bacillati</taxon>
        <taxon>Actinomycetota</taxon>
        <taxon>Actinomycetes</taxon>
        <taxon>Kitasatosporales</taxon>
        <taxon>Streptomycetaceae</taxon>
        <taxon>Streptomyces</taxon>
    </lineage>
</organism>
<dbReference type="SUPFAM" id="SSF50939">
    <property type="entry name" value="Sialidases"/>
    <property type="match status" value="1"/>
</dbReference>
<comment type="caution">
    <text evidence="3">The sequence shown here is derived from an EMBL/GenBank/DDBJ whole genome shotgun (WGS) entry which is preliminary data.</text>
</comment>
<dbReference type="Proteomes" id="UP001500016">
    <property type="component" value="Unassembled WGS sequence"/>
</dbReference>
<evidence type="ECO:0000256" key="2">
    <source>
        <dbReference type="SAM" id="SignalP"/>
    </source>
</evidence>
<keyword evidence="2" id="KW-0732">Signal</keyword>
<dbReference type="EMBL" id="BAAAPE010000015">
    <property type="protein sequence ID" value="GAA2094659.1"/>
    <property type="molecule type" value="Genomic_DNA"/>
</dbReference>
<keyword evidence="4" id="KW-1185">Reference proteome</keyword>
<name>A0ABN2WKY3_9ACTN</name>
<feature type="region of interest" description="Disordered" evidence="1">
    <location>
        <begin position="273"/>
        <end position="305"/>
    </location>
</feature>
<dbReference type="RefSeq" id="WP_344533007.1">
    <property type="nucleotide sequence ID" value="NZ_BAAAPE010000015.1"/>
</dbReference>
<feature type="chain" id="PRO_5047159160" description="BNR repeat-containing family member" evidence="2">
    <location>
        <begin position="39"/>
        <end position="438"/>
    </location>
</feature>
<protein>
    <recommendedName>
        <fullName evidence="5">BNR repeat-containing family member</fullName>
    </recommendedName>
</protein>
<evidence type="ECO:0000313" key="3">
    <source>
        <dbReference type="EMBL" id="GAA2094659.1"/>
    </source>
</evidence>
<proteinExistence type="predicted"/>
<evidence type="ECO:0000256" key="1">
    <source>
        <dbReference type="SAM" id="MobiDB-lite"/>
    </source>
</evidence>
<sequence>MSRTPMSRTPMSRPFHRAAPLLALALLAPLAGTASAQAADPATSVVPYPIDSSNQAGWWSPVATYKGAGTYTYFAFNEPAADEGRHRVAVARRAPSGEWSKLPVRQGDGKQAEYADDVGHNQPSVARDGSGRLHVFASMHNDTWRYFRSAAPGSGPGEPVNHAADMPDQGKGITYPVVTTAPNGDLYLAARVDTSGSARHGGLYHWDDSASKWSKVADFAGAADRSVYPDDIQVDANGRVHLLFEWASYPASVHRHQLSYLRYDPADGTFRDSAGTREQAPVTPATADTVQPATEGERWTSDPAYTGPAVQSAKLALDGSGPKVAYRYRHAGSEGRFDVRYGYLRDGRWARQTVHAGSQTRAALGITWDEQDGKHVYFAKSAGTDRAYAATESGGEWAAASVAPGVPVERLAVRRDADGGDVLYLVDIEGRRLHYARR</sequence>